<proteinExistence type="predicted"/>
<dbReference type="Proteomes" id="UP000238899">
    <property type="component" value="Unassembled WGS sequence"/>
</dbReference>
<comment type="caution">
    <text evidence="1">The sequence shown here is derived from an EMBL/GenBank/DDBJ whole genome shotgun (WGS) entry which is preliminary data.</text>
</comment>
<dbReference type="RefSeq" id="WP_105094145.1">
    <property type="nucleotide sequence ID" value="NZ_PPDD01000008.1"/>
</dbReference>
<sequence>MDSLDIFLDLVDIDQTKKLDDNRIKQIYQFLLSDEYYMSPNYTLINKLFKLIVLNNRWDAYIALNYFDYLLFEGWDYEALIVRTLLLDNNICLAGEFCLDTELVKTGYSYFRNSSIWKGRDYYDENIPLAMSKWKIYYDDKSQEFCAVE</sequence>
<evidence type="ECO:0000313" key="2">
    <source>
        <dbReference type="Proteomes" id="UP000238899"/>
    </source>
</evidence>
<name>A0ABX5C4Q5_9FIRM</name>
<organism evidence="1 2">
    <name type="scientific">Veillonella infantium</name>
    <dbReference type="NCBI Taxonomy" id="1911679"/>
    <lineage>
        <taxon>Bacteria</taxon>
        <taxon>Bacillati</taxon>
        <taxon>Bacillota</taxon>
        <taxon>Negativicutes</taxon>
        <taxon>Veillonellales</taxon>
        <taxon>Veillonellaceae</taxon>
        <taxon>Veillonella</taxon>
    </lineage>
</organism>
<accession>A0ABX5C4Q5</accession>
<dbReference type="EMBL" id="PPDD01000008">
    <property type="protein sequence ID" value="PQL57957.1"/>
    <property type="molecule type" value="Genomic_DNA"/>
</dbReference>
<reference evidence="1 2" key="1">
    <citation type="journal article" date="2018" name="Int. J. Syst. Evol. Microbiol.">
        <title>Veillonella infantium sp. nov., an anaerobic, Gram-stain-negative coccus isolated from tongue biofilm of a Thai child.</title>
        <authorList>
            <person name="Mashima I."/>
            <person name="Liao Y.C."/>
            <person name="Miyakawa H."/>
            <person name="Theodorea C.F."/>
            <person name="Thawboon B."/>
            <person name="Thaweboon S."/>
            <person name="Scannapieco F.A."/>
            <person name="Nakazawa F."/>
        </authorList>
    </citation>
    <scope>NUCLEOTIDE SEQUENCE [LARGE SCALE GENOMIC DNA]</scope>
    <source>
        <strain evidence="1 2">T11011-4</strain>
    </source>
</reference>
<gene>
    <name evidence="1" type="ORF">VCHSUH03_04020</name>
</gene>
<keyword evidence="2" id="KW-1185">Reference proteome</keyword>
<evidence type="ECO:0000313" key="1">
    <source>
        <dbReference type="EMBL" id="PQL57957.1"/>
    </source>
</evidence>
<protein>
    <submittedName>
        <fullName evidence="1">Uncharacterized protein</fullName>
    </submittedName>
</protein>